<dbReference type="GO" id="GO:0016251">
    <property type="term" value="F:RNA polymerase II general transcription initiation factor activity"/>
    <property type="evidence" value="ECO:0007669"/>
    <property type="project" value="TreeGrafter"/>
</dbReference>
<comment type="similarity">
    <text evidence="5">Belongs to the TAF10 family.</text>
</comment>
<dbReference type="SUPFAM" id="SSF47616">
    <property type="entry name" value="GST C-terminal domain-like"/>
    <property type="match status" value="1"/>
</dbReference>
<evidence type="ECO:0000256" key="6">
    <source>
        <dbReference type="SAM" id="MobiDB-lite"/>
    </source>
</evidence>
<keyword evidence="4" id="KW-0539">Nucleus</keyword>
<evidence type="ECO:0000313" key="8">
    <source>
        <dbReference type="Proteomes" id="UP000792457"/>
    </source>
</evidence>
<dbReference type="PRINTS" id="PR01443">
    <property type="entry name" value="TFIID30KDSUB"/>
</dbReference>
<evidence type="ECO:0000256" key="5">
    <source>
        <dbReference type="ARBA" id="ARBA00025730"/>
    </source>
</evidence>
<dbReference type="InterPro" id="IPR036282">
    <property type="entry name" value="Glutathione-S-Trfase_C_sf"/>
</dbReference>
<evidence type="ECO:0000256" key="3">
    <source>
        <dbReference type="ARBA" id="ARBA00023163"/>
    </source>
</evidence>
<proteinExistence type="inferred from homology"/>
<dbReference type="GO" id="GO:1990841">
    <property type="term" value="F:promoter-specific chromatin binding"/>
    <property type="evidence" value="ECO:0007669"/>
    <property type="project" value="TreeGrafter"/>
</dbReference>
<evidence type="ECO:0000256" key="1">
    <source>
        <dbReference type="ARBA" id="ARBA00004123"/>
    </source>
</evidence>
<organism evidence="7 8">
    <name type="scientific">Ladona fulva</name>
    <name type="common">Scarce chaser dragonfly</name>
    <name type="synonym">Libellula fulva</name>
    <dbReference type="NCBI Taxonomy" id="123851"/>
    <lineage>
        <taxon>Eukaryota</taxon>
        <taxon>Metazoa</taxon>
        <taxon>Ecdysozoa</taxon>
        <taxon>Arthropoda</taxon>
        <taxon>Hexapoda</taxon>
        <taxon>Insecta</taxon>
        <taxon>Pterygota</taxon>
        <taxon>Palaeoptera</taxon>
        <taxon>Odonata</taxon>
        <taxon>Epiprocta</taxon>
        <taxon>Anisoptera</taxon>
        <taxon>Libelluloidea</taxon>
        <taxon>Libellulidae</taxon>
        <taxon>Ladona</taxon>
    </lineage>
</organism>
<dbReference type="CDD" id="cd07982">
    <property type="entry name" value="HFD_TAF10"/>
    <property type="match status" value="1"/>
</dbReference>
<dbReference type="GO" id="GO:0000124">
    <property type="term" value="C:SAGA complex"/>
    <property type="evidence" value="ECO:0007669"/>
    <property type="project" value="TreeGrafter"/>
</dbReference>
<dbReference type="Proteomes" id="UP000792457">
    <property type="component" value="Unassembled WGS sequence"/>
</dbReference>
<reference evidence="7" key="1">
    <citation type="submission" date="2013-04" db="EMBL/GenBank/DDBJ databases">
        <authorList>
            <person name="Qu J."/>
            <person name="Murali S.C."/>
            <person name="Bandaranaike D."/>
            <person name="Bellair M."/>
            <person name="Blankenburg K."/>
            <person name="Chao H."/>
            <person name="Dinh H."/>
            <person name="Doddapaneni H."/>
            <person name="Downs B."/>
            <person name="Dugan-Rocha S."/>
            <person name="Elkadiri S."/>
            <person name="Gnanaolivu R.D."/>
            <person name="Hernandez B."/>
            <person name="Javaid M."/>
            <person name="Jayaseelan J.C."/>
            <person name="Lee S."/>
            <person name="Li M."/>
            <person name="Ming W."/>
            <person name="Munidasa M."/>
            <person name="Muniz J."/>
            <person name="Nguyen L."/>
            <person name="Ongeri F."/>
            <person name="Osuji N."/>
            <person name="Pu L.-L."/>
            <person name="Puazo M."/>
            <person name="Qu C."/>
            <person name="Quiroz J."/>
            <person name="Raj R."/>
            <person name="Weissenberger G."/>
            <person name="Xin Y."/>
            <person name="Zou X."/>
            <person name="Han Y."/>
            <person name="Richards S."/>
            <person name="Worley K."/>
            <person name="Muzny D."/>
            <person name="Gibbs R."/>
        </authorList>
    </citation>
    <scope>NUCLEOTIDE SEQUENCE</scope>
    <source>
        <strain evidence="7">Sampled in the wild</strain>
    </source>
</reference>
<dbReference type="GO" id="GO:0006367">
    <property type="term" value="P:transcription initiation at RNA polymerase II promoter"/>
    <property type="evidence" value="ECO:0007669"/>
    <property type="project" value="TreeGrafter"/>
</dbReference>
<dbReference type="GO" id="GO:0005669">
    <property type="term" value="C:transcription factor TFIID complex"/>
    <property type="evidence" value="ECO:0007669"/>
    <property type="project" value="TreeGrafter"/>
</dbReference>
<dbReference type="OrthoDB" id="154356at2759"/>
<evidence type="ECO:0000256" key="2">
    <source>
        <dbReference type="ARBA" id="ARBA00023015"/>
    </source>
</evidence>
<keyword evidence="3" id="KW-0804">Transcription</keyword>
<dbReference type="PANTHER" id="PTHR21242:SF0">
    <property type="entry name" value="TRANSCRIPTION INITIATION FACTOR TFIID SUBUNIT 10"/>
    <property type="match status" value="1"/>
</dbReference>
<comment type="subcellular location">
    <subcellularLocation>
        <location evidence="1">Nucleus</location>
    </subcellularLocation>
</comment>
<keyword evidence="8" id="KW-1185">Reference proteome</keyword>
<keyword evidence="2" id="KW-0805">Transcription regulation</keyword>
<evidence type="ECO:0008006" key="9">
    <source>
        <dbReference type="Google" id="ProtNLM"/>
    </source>
</evidence>
<reference evidence="7" key="2">
    <citation type="submission" date="2017-10" db="EMBL/GenBank/DDBJ databases">
        <title>Ladona fulva Genome sequencing and assembly.</title>
        <authorList>
            <person name="Murali S."/>
            <person name="Richards S."/>
            <person name="Bandaranaike D."/>
            <person name="Bellair M."/>
            <person name="Blankenburg K."/>
            <person name="Chao H."/>
            <person name="Dinh H."/>
            <person name="Doddapaneni H."/>
            <person name="Dugan-Rocha S."/>
            <person name="Elkadiri S."/>
            <person name="Gnanaolivu R."/>
            <person name="Hernandez B."/>
            <person name="Skinner E."/>
            <person name="Javaid M."/>
            <person name="Lee S."/>
            <person name="Li M."/>
            <person name="Ming W."/>
            <person name="Munidasa M."/>
            <person name="Muniz J."/>
            <person name="Nguyen L."/>
            <person name="Hughes D."/>
            <person name="Osuji N."/>
            <person name="Pu L.-L."/>
            <person name="Puazo M."/>
            <person name="Qu C."/>
            <person name="Quiroz J."/>
            <person name="Raj R."/>
            <person name="Weissenberger G."/>
            <person name="Xin Y."/>
            <person name="Zou X."/>
            <person name="Han Y."/>
            <person name="Worley K."/>
            <person name="Muzny D."/>
            <person name="Gibbs R."/>
        </authorList>
    </citation>
    <scope>NUCLEOTIDE SEQUENCE</scope>
    <source>
        <strain evidence="7">Sampled in the wild</strain>
    </source>
</reference>
<dbReference type="Gene3D" id="3.40.30.10">
    <property type="entry name" value="Glutaredoxin"/>
    <property type="match status" value="1"/>
</dbReference>
<evidence type="ECO:0000313" key="7">
    <source>
        <dbReference type="EMBL" id="KAG8236913.1"/>
    </source>
</evidence>
<name>A0A8K0P9H9_LADFU</name>
<feature type="region of interest" description="Disordered" evidence="6">
    <location>
        <begin position="285"/>
        <end position="305"/>
    </location>
</feature>
<evidence type="ECO:0000256" key="4">
    <source>
        <dbReference type="ARBA" id="ARBA00023242"/>
    </source>
</evidence>
<dbReference type="EMBL" id="KZ309092">
    <property type="protein sequence ID" value="KAG8236913.1"/>
    <property type="molecule type" value="Genomic_DNA"/>
</dbReference>
<sequence>MESSDSKPEVSLFLRSGKDGKSLGACPLSHQILMVANIKVDSGALPASKLILNIVNPSRPFPDALRSQGISRTPAVIIGKESEDDPESITSLLEKYYPGGIEASKAEKKGVDSPEVASRDFFSKFSFCVRGVADGPDQLDSALLRLNSYLLKRIRSTNEGDPLPWICGTGSPTMLDCEVLPKLHQVRVAGAAGLAGQWLAAEWGIPGAWPGIWCYLHTAYSLPAFTRSCPSDKEVIMHWSERAGANPPPLGLREKILKMDSDENQRVSLFVPAHADPVVFAMNSSGGGDNMKQGRDTPPLTDASENAIGDVKTAGQPLSDFLMQLEDYTPTIPDAVTGFYLHSAGFDTSDPRIVRLVSLAAQKFISDVANDALQHCKTRSSNQTAKTKGKDRRYNLSMDDLVPALAEYGITVKRPHYFV</sequence>
<dbReference type="Pfam" id="PF03540">
    <property type="entry name" value="TAF10"/>
    <property type="match status" value="1"/>
</dbReference>
<dbReference type="InterPro" id="IPR003923">
    <property type="entry name" value="TAF10"/>
</dbReference>
<dbReference type="Gene3D" id="1.20.1050.10">
    <property type="match status" value="1"/>
</dbReference>
<comment type="caution">
    <text evidence="7">The sequence shown here is derived from an EMBL/GenBank/DDBJ whole genome shotgun (WGS) entry which is preliminary data.</text>
</comment>
<protein>
    <recommendedName>
        <fullName evidence="9">Transcription initiation factor TFIID subunit 10</fullName>
    </recommendedName>
</protein>
<dbReference type="PANTHER" id="PTHR21242">
    <property type="entry name" value="TRANSCRIPTION INITIATION FACTOR TFIID SUBUNIT 10"/>
    <property type="match status" value="1"/>
</dbReference>
<accession>A0A8K0P9H9</accession>
<gene>
    <name evidence="7" type="ORF">J437_LFUL015240</name>
</gene>
<dbReference type="AlphaFoldDB" id="A0A8K0P9H9"/>